<reference evidence="2" key="2">
    <citation type="journal article" date="2015" name="Data Brief">
        <title>Shoot transcriptome of the giant reed, Arundo donax.</title>
        <authorList>
            <person name="Barrero R.A."/>
            <person name="Guerrero F.D."/>
            <person name="Moolhuijzen P."/>
            <person name="Goolsby J.A."/>
            <person name="Tidwell J."/>
            <person name="Bellgard S.E."/>
            <person name="Bellgard M.I."/>
        </authorList>
    </citation>
    <scope>NUCLEOTIDE SEQUENCE</scope>
    <source>
        <tissue evidence="2">Shoot tissue taken approximately 20 cm above the soil surface</tissue>
    </source>
</reference>
<proteinExistence type="predicted"/>
<protein>
    <submittedName>
        <fullName evidence="2">AP-2 complex subunit beta-1, putative</fullName>
    </submittedName>
</protein>
<name>A0A0A9C1P1_ARUDO</name>
<feature type="transmembrane region" description="Helical" evidence="1">
    <location>
        <begin position="35"/>
        <end position="54"/>
    </location>
</feature>
<reference evidence="2" key="1">
    <citation type="submission" date="2014-09" db="EMBL/GenBank/DDBJ databases">
        <authorList>
            <person name="Magalhaes I.L.F."/>
            <person name="Oliveira U."/>
            <person name="Santos F.R."/>
            <person name="Vidigal T.H.D.A."/>
            <person name="Brescovit A.D."/>
            <person name="Santos A.J."/>
        </authorList>
    </citation>
    <scope>NUCLEOTIDE SEQUENCE</scope>
    <source>
        <tissue evidence="2">Shoot tissue taken approximately 20 cm above the soil surface</tissue>
    </source>
</reference>
<sequence length="66" mass="7823">MNNLVQCLLNTTIHCLICITVSCRLFSIMQQLKQTILTCGIGLTYTRDFFLLILRLQKMLFWRRNL</sequence>
<accession>A0A0A9C1P1</accession>
<dbReference type="EMBL" id="GBRH01228414">
    <property type="protein sequence ID" value="JAD69481.1"/>
    <property type="molecule type" value="Transcribed_RNA"/>
</dbReference>
<organism evidence="2">
    <name type="scientific">Arundo donax</name>
    <name type="common">Giant reed</name>
    <name type="synonym">Donax arundinaceus</name>
    <dbReference type="NCBI Taxonomy" id="35708"/>
    <lineage>
        <taxon>Eukaryota</taxon>
        <taxon>Viridiplantae</taxon>
        <taxon>Streptophyta</taxon>
        <taxon>Embryophyta</taxon>
        <taxon>Tracheophyta</taxon>
        <taxon>Spermatophyta</taxon>
        <taxon>Magnoliopsida</taxon>
        <taxon>Liliopsida</taxon>
        <taxon>Poales</taxon>
        <taxon>Poaceae</taxon>
        <taxon>PACMAD clade</taxon>
        <taxon>Arundinoideae</taxon>
        <taxon>Arundineae</taxon>
        <taxon>Arundo</taxon>
    </lineage>
</organism>
<keyword evidence="1" id="KW-0472">Membrane</keyword>
<dbReference type="AlphaFoldDB" id="A0A0A9C1P1"/>
<evidence type="ECO:0000313" key="2">
    <source>
        <dbReference type="EMBL" id="JAD69481.1"/>
    </source>
</evidence>
<keyword evidence="1" id="KW-1133">Transmembrane helix</keyword>
<keyword evidence="1" id="KW-0812">Transmembrane</keyword>
<feature type="transmembrane region" description="Helical" evidence="1">
    <location>
        <begin position="7"/>
        <end position="29"/>
    </location>
</feature>
<evidence type="ECO:0000256" key="1">
    <source>
        <dbReference type="SAM" id="Phobius"/>
    </source>
</evidence>